<gene>
    <name evidence="5" type="ORF">DCC39_09575</name>
</gene>
<dbReference type="InterPro" id="IPR052604">
    <property type="entry name" value="Mito_Tim_assembly_helper"/>
</dbReference>
<evidence type="ECO:0000313" key="6">
    <source>
        <dbReference type="Proteomes" id="UP000245998"/>
    </source>
</evidence>
<reference evidence="5 6" key="1">
    <citation type="submission" date="2018-04" db="EMBL/GenBank/DDBJ databases">
        <title>Camelliibacillus theae gen. nov., sp. nov., isolated from Pu'er tea.</title>
        <authorList>
            <person name="Niu L."/>
        </authorList>
    </citation>
    <scope>NUCLEOTIDE SEQUENCE [LARGE SCALE GENOMIC DNA]</scope>
    <source>
        <strain evidence="5 6">T8</strain>
    </source>
</reference>
<evidence type="ECO:0000256" key="3">
    <source>
        <dbReference type="ARBA" id="ARBA00022833"/>
    </source>
</evidence>
<dbReference type="GO" id="GO:0045041">
    <property type="term" value="P:protein import into mitochondrial intermembrane space"/>
    <property type="evidence" value="ECO:0007669"/>
    <property type="project" value="TreeGrafter"/>
</dbReference>
<evidence type="ECO:0000313" key="5">
    <source>
        <dbReference type="EMBL" id="PWA11242.1"/>
    </source>
</evidence>
<comment type="caution">
    <text evidence="5">The sequence shown here is derived from an EMBL/GenBank/DDBJ whole genome shotgun (WGS) entry which is preliminary data.</text>
</comment>
<sequence length="105" mass="12489">MGDKKVFGFVVDDETRCKHYSSRKDIVAIKFNCCKKYYPCYKCHEESENHPISVWKKSEYDERAILCGACKKELTINEYVYAERCIYCHSTFNAGCQTHYHLYFE</sequence>
<dbReference type="InterPro" id="IPR016694">
    <property type="entry name" value="UCP017292"/>
</dbReference>
<keyword evidence="3" id="KW-0862">Zinc</keyword>
<dbReference type="PANTHER" id="PTHR28082:SF1">
    <property type="entry name" value="HELPER OF TIM PROTEIN 13"/>
    <property type="match status" value="1"/>
</dbReference>
<keyword evidence="2" id="KW-0863">Zinc-finger</keyword>
<dbReference type="OrthoDB" id="882119at2"/>
<accession>A0A2U1K1E2</accession>
<dbReference type="InterPro" id="IPR008913">
    <property type="entry name" value="Znf_CHY"/>
</dbReference>
<dbReference type="PANTHER" id="PTHR28082">
    <property type="entry name" value="ZINC FINGER PROTEIN"/>
    <property type="match status" value="1"/>
</dbReference>
<dbReference type="Proteomes" id="UP000245998">
    <property type="component" value="Unassembled WGS sequence"/>
</dbReference>
<dbReference type="SUPFAM" id="SSF161219">
    <property type="entry name" value="CHY zinc finger-like"/>
    <property type="match status" value="1"/>
</dbReference>
<evidence type="ECO:0000259" key="4">
    <source>
        <dbReference type="PROSITE" id="PS51266"/>
    </source>
</evidence>
<evidence type="ECO:0000256" key="2">
    <source>
        <dbReference type="ARBA" id="ARBA00022771"/>
    </source>
</evidence>
<protein>
    <recommendedName>
        <fullName evidence="4">CHY-type domain-containing protein</fullName>
    </recommendedName>
</protein>
<dbReference type="EMBL" id="QCZG01000017">
    <property type="protein sequence ID" value="PWA11242.1"/>
    <property type="molecule type" value="Genomic_DNA"/>
</dbReference>
<proteinExistence type="predicted"/>
<dbReference type="RefSeq" id="WP_116554704.1">
    <property type="nucleotide sequence ID" value="NZ_QCZG01000017.1"/>
</dbReference>
<dbReference type="InterPro" id="IPR037274">
    <property type="entry name" value="Znf_CHY_sf"/>
</dbReference>
<dbReference type="PROSITE" id="PS51266">
    <property type="entry name" value="ZF_CHY"/>
    <property type="match status" value="1"/>
</dbReference>
<feature type="domain" description="CHY-type" evidence="4">
    <location>
        <begin position="10"/>
        <end position="90"/>
    </location>
</feature>
<dbReference type="AlphaFoldDB" id="A0A2U1K1E2"/>
<dbReference type="PIRSF" id="PIRSF017292">
    <property type="entry name" value="UCP017292_Znf_CHY"/>
    <property type="match status" value="1"/>
</dbReference>
<evidence type="ECO:0000256" key="1">
    <source>
        <dbReference type="ARBA" id="ARBA00022723"/>
    </source>
</evidence>
<keyword evidence="1" id="KW-0479">Metal-binding</keyword>
<dbReference type="Pfam" id="PF05495">
    <property type="entry name" value="zf-CHY"/>
    <property type="match status" value="1"/>
</dbReference>
<name>A0A2U1K1E2_9BACI</name>
<dbReference type="GO" id="GO:0008270">
    <property type="term" value="F:zinc ion binding"/>
    <property type="evidence" value="ECO:0007669"/>
    <property type="project" value="UniProtKB-KW"/>
</dbReference>
<keyword evidence="6" id="KW-1185">Reference proteome</keyword>
<organism evidence="5 6">
    <name type="scientific">Pueribacillus theae</name>
    <dbReference type="NCBI Taxonomy" id="2171751"/>
    <lineage>
        <taxon>Bacteria</taxon>
        <taxon>Bacillati</taxon>
        <taxon>Bacillota</taxon>
        <taxon>Bacilli</taxon>
        <taxon>Bacillales</taxon>
        <taxon>Bacillaceae</taxon>
        <taxon>Pueribacillus</taxon>
    </lineage>
</organism>